<evidence type="ECO:0000313" key="2">
    <source>
        <dbReference type="EMBL" id="EDX72114.1"/>
    </source>
</evidence>
<dbReference type="HOGENOM" id="CLU_1515386_0_0_3"/>
<keyword evidence="3" id="KW-1185">Reference proteome</keyword>
<proteinExistence type="predicted"/>
<dbReference type="OrthoDB" id="467314at2"/>
<protein>
    <submittedName>
        <fullName evidence="2">Uncharacterized protein</fullName>
    </submittedName>
</protein>
<organism evidence="2 3">
    <name type="scientific">Coleofasciculus chthonoplastes PCC 7420</name>
    <dbReference type="NCBI Taxonomy" id="118168"/>
    <lineage>
        <taxon>Bacteria</taxon>
        <taxon>Bacillati</taxon>
        <taxon>Cyanobacteriota</taxon>
        <taxon>Cyanophyceae</taxon>
        <taxon>Coleofasciculales</taxon>
        <taxon>Coleofasciculaceae</taxon>
        <taxon>Coleofasciculus</taxon>
    </lineage>
</organism>
<sequence>MTSQSQSGQSVLTRSRDVTIINIDARVNDDDNPVIKYLTPGTYEVQFIGQSQGGMYDAWSRWSFVYECEENGENCTTGWLNEYYITSSEFIVSVPTTGIYATPEIARSKAQNTSFTLKFASEVSFFINDDILADNQGGVSLLVKRQHFRQPPSFWGNLVLWALLIDSIVLTWFILDP</sequence>
<dbReference type="RefSeq" id="WP_006104955.1">
    <property type="nucleotide sequence ID" value="NZ_DS989867.1"/>
</dbReference>
<gene>
    <name evidence="2" type="ORF">MC7420_7594</name>
</gene>
<dbReference type="eggNOG" id="ENOG503464A">
    <property type="taxonomic scope" value="Bacteria"/>
</dbReference>
<dbReference type="AlphaFoldDB" id="B4W1A7"/>
<keyword evidence="1" id="KW-0472">Membrane</keyword>
<accession>B4W1A7</accession>
<reference evidence="2 3" key="1">
    <citation type="submission" date="2008-07" db="EMBL/GenBank/DDBJ databases">
        <authorList>
            <person name="Tandeau de Marsac N."/>
            <person name="Ferriera S."/>
            <person name="Johnson J."/>
            <person name="Kravitz S."/>
            <person name="Beeson K."/>
            <person name="Sutton G."/>
            <person name="Rogers Y.-H."/>
            <person name="Friedman R."/>
            <person name="Frazier M."/>
            <person name="Venter J.C."/>
        </authorList>
    </citation>
    <scope>NUCLEOTIDE SEQUENCE [LARGE SCALE GENOMIC DNA]</scope>
    <source>
        <strain evidence="2 3">PCC 7420</strain>
    </source>
</reference>
<keyword evidence="1" id="KW-1133">Transmembrane helix</keyword>
<evidence type="ECO:0000313" key="3">
    <source>
        <dbReference type="Proteomes" id="UP000003835"/>
    </source>
</evidence>
<dbReference type="EMBL" id="DS989867">
    <property type="protein sequence ID" value="EDX72114.1"/>
    <property type="molecule type" value="Genomic_DNA"/>
</dbReference>
<evidence type="ECO:0000256" key="1">
    <source>
        <dbReference type="SAM" id="Phobius"/>
    </source>
</evidence>
<dbReference type="Proteomes" id="UP000003835">
    <property type="component" value="Unassembled WGS sequence"/>
</dbReference>
<feature type="transmembrane region" description="Helical" evidence="1">
    <location>
        <begin position="154"/>
        <end position="175"/>
    </location>
</feature>
<keyword evidence="1" id="KW-0812">Transmembrane</keyword>
<dbReference type="STRING" id="118168.MC7420_7594"/>
<name>B4W1A7_9CYAN</name>